<geneLocation type="plasmid" evidence="2">
    <name>unnamed1</name>
</geneLocation>
<feature type="domain" description="NadR/Ttd14 AAA" evidence="1">
    <location>
        <begin position="10"/>
        <end position="97"/>
    </location>
</feature>
<dbReference type="EMBL" id="NJAI01000009">
    <property type="protein sequence ID" value="PHM52326.1"/>
    <property type="molecule type" value="Genomic_DNA"/>
</dbReference>
<keyword evidence="2" id="KW-0614">Plasmid</keyword>
<reference evidence="3 4" key="2">
    <citation type="journal article" date="2017" name="Nat. Microbiol.">
        <title>Natural product diversity associated with the nematode symbionts Photorhabdus and Xenorhabdus.</title>
        <authorList>
            <person name="Tobias N.J."/>
            <person name="Wolff H."/>
            <person name="Djahanschiri B."/>
            <person name="Grundmann F."/>
            <person name="Kronenwerth M."/>
            <person name="Shi Y.M."/>
            <person name="Simonyi S."/>
            <person name="Grun P."/>
            <person name="Shapiro-Ilan D."/>
            <person name="Pidot S.J."/>
            <person name="Stinear T.P."/>
            <person name="Ebersberger I."/>
            <person name="Bode H.B."/>
        </authorList>
    </citation>
    <scope>NUCLEOTIDE SEQUENCE [LARGE SCALE GENOMIC DNA]</scope>
    <source>
        <strain evidence="3 4">DSM 17903</strain>
    </source>
</reference>
<dbReference type="EC" id="2.7.1.24" evidence="3"/>
<sequence>MSKPIFQLGLTGAQGTGKTTLAKNFSECTGIRYFDADVRGILKRNGFDCRASMSPFERFKMQEVIAKELFNSYPDDNFVTDRTPVDVVSYALAYVPPDLVEGSELENEISLALFDLISKARKTLAEKFSHVVLVRSGFATNGKDAERLDRGSMSLAYRLKIESLMEGELFRFANFPSMEGIEWRCIPRDMTDLRKRQKSLFGLYEKSFDSFGYTTDTAH</sequence>
<dbReference type="Pfam" id="PF13521">
    <property type="entry name" value="AAA_28"/>
    <property type="match status" value="1"/>
</dbReference>
<accession>A0A1V0M418</accession>
<dbReference type="InterPro" id="IPR038727">
    <property type="entry name" value="NadR/Ttd14_AAA_dom"/>
</dbReference>
<dbReference type="AlphaFoldDB" id="A0A1V0M418"/>
<dbReference type="EMBL" id="KX517798">
    <property type="protein sequence ID" value="ARD69612.1"/>
    <property type="molecule type" value="Genomic_DNA"/>
</dbReference>
<dbReference type="RefSeq" id="WP_169928508.1">
    <property type="nucleotide sequence ID" value="NZ_CAWNQJ010000123.1"/>
</dbReference>
<dbReference type="InterPro" id="IPR027417">
    <property type="entry name" value="P-loop_NTPase"/>
</dbReference>
<evidence type="ECO:0000313" key="3">
    <source>
        <dbReference type="EMBL" id="PHM52326.1"/>
    </source>
</evidence>
<dbReference type="SUPFAM" id="SSF52540">
    <property type="entry name" value="P-loop containing nucleoside triphosphate hydrolases"/>
    <property type="match status" value="1"/>
</dbReference>
<keyword evidence="3" id="KW-0808">Transferase</keyword>
<protein>
    <submittedName>
        <fullName evidence="3">Dephospho-CoA kinase</fullName>
        <ecNumber evidence="3">2.7.1.24</ecNumber>
    </submittedName>
</protein>
<dbReference type="Proteomes" id="UP000225433">
    <property type="component" value="Unassembled WGS sequence"/>
</dbReference>
<organism evidence="2">
    <name type="scientific">Xenorhabdus hominickii</name>
    <dbReference type="NCBI Taxonomy" id="351679"/>
    <lineage>
        <taxon>Bacteria</taxon>
        <taxon>Pseudomonadati</taxon>
        <taxon>Pseudomonadota</taxon>
        <taxon>Gammaproteobacteria</taxon>
        <taxon>Enterobacterales</taxon>
        <taxon>Morganellaceae</taxon>
        <taxon>Xenorhabdus</taxon>
    </lineage>
</organism>
<keyword evidence="3" id="KW-0418">Kinase</keyword>
<gene>
    <name evidence="3" type="primary">coaE_2</name>
    <name evidence="3" type="ORF">Xhom_04403</name>
</gene>
<dbReference type="GO" id="GO:0004140">
    <property type="term" value="F:dephospho-CoA kinase activity"/>
    <property type="evidence" value="ECO:0007669"/>
    <property type="project" value="UniProtKB-EC"/>
</dbReference>
<evidence type="ECO:0000313" key="4">
    <source>
        <dbReference type="Proteomes" id="UP000225433"/>
    </source>
</evidence>
<dbReference type="Gene3D" id="3.40.50.300">
    <property type="entry name" value="P-loop containing nucleotide triphosphate hydrolases"/>
    <property type="match status" value="1"/>
</dbReference>
<name>A0A1V0M418_XENHO</name>
<reference evidence="2" key="1">
    <citation type="journal article" date="2017" name="J. Invertebr. Pathol.">
        <title>Identification and bacterial characteristics of Xenorhabdus hominickii ANU101 from an entomopathogenic nematode, Steinernema monticolum.</title>
        <authorList>
            <person name="Park Y."/>
            <person name="Kang S."/>
            <person name="Sadekuzzaman M."/>
            <person name="Kim H."/>
            <person name="Jung J.K."/>
            <person name="Kim Y."/>
        </authorList>
    </citation>
    <scope>NUCLEOTIDE SEQUENCE</scope>
    <source>
        <strain evidence="2">ANU101</strain>
        <plasmid evidence="2">unnamed1</plasmid>
    </source>
</reference>
<evidence type="ECO:0000313" key="2">
    <source>
        <dbReference type="EMBL" id="ARD69612.1"/>
    </source>
</evidence>
<evidence type="ECO:0000259" key="1">
    <source>
        <dbReference type="Pfam" id="PF13521"/>
    </source>
</evidence>
<proteinExistence type="predicted"/>